<evidence type="ECO:0000313" key="3">
    <source>
        <dbReference type="Proteomes" id="UP000626092"/>
    </source>
</evidence>
<dbReference type="Gene3D" id="1.20.1280.50">
    <property type="match status" value="1"/>
</dbReference>
<organism evidence="2 3">
    <name type="scientific">Rhododendron simsii</name>
    <name type="common">Sims's rhododendron</name>
    <dbReference type="NCBI Taxonomy" id="118357"/>
    <lineage>
        <taxon>Eukaryota</taxon>
        <taxon>Viridiplantae</taxon>
        <taxon>Streptophyta</taxon>
        <taxon>Embryophyta</taxon>
        <taxon>Tracheophyta</taxon>
        <taxon>Spermatophyta</taxon>
        <taxon>Magnoliopsida</taxon>
        <taxon>eudicotyledons</taxon>
        <taxon>Gunneridae</taxon>
        <taxon>Pentapetalae</taxon>
        <taxon>asterids</taxon>
        <taxon>Ericales</taxon>
        <taxon>Ericaceae</taxon>
        <taxon>Ericoideae</taxon>
        <taxon>Rhodoreae</taxon>
        <taxon>Rhododendron</taxon>
    </lineage>
</organism>
<dbReference type="AlphaFoldDB" id="A0A834GTQ3"/>
<proteinExistence type="predicted"/>
<dbReference type="PANTHER" id="PTHR34145">
    <property type="entry name" value="OS02G0105600 PROTEIN"/>
    <property type="match status" value="1"/>
</dbReference>
<dbReference type="SUPFAM" id="SSF81383">
    <property type="entry name" value="F-box domain"/>
    <property type="match status" value="1"/>
</dbReference>
<dbReference type="InterPro" id="IPR036047">
    <property type="entry name" value="F-box-like_dom_sf"/>
</dbReference>
<evidence type="ECO:0000313" key="2">
    <source>
        <dbReference type="EMBL" id="KAF7140811.1"/>
    </source>
</evidence>
<gene>
    <name evidence="2" type="ORF">RHSIM_Rhsim06G0151700</name>
</gene>
<dbReference type="Pfam" id="PF23622">
    <property type="entry name" value="LRR_At1g61320_AtMIF1"/>
    <property type="match status" value="1"/>
</dbReference>
<dbReference type="Gene3D" id="3.80.10.10">
    <property type="entry name" value="Ribonuclease Inhibitor"/>
    <property type="match status" value="1"/>
</dbReference>
<evidence type="ECO:0000259" key="1">
    <source>
        <dbReference type="PROSITE" id="PS50181"/>
    </source>
</evidence>
<dbReference type="Proteomes" id="UP000626092">
    <property type="component" value="Unassembled WGS sequence"/>
</dbReference>
<keyword evidence="3" id="KW-1185">Reference proteome</keyword>
<dbReference type="InterPro" id="IPR001810">
    <property type="entry name" value="F-box_dom"/>
</dbReference>
<dbReference type="Pfam" id="PF00646">
    <property type="entry name" value="F-box"/>
    <property type="match status" value="1"/>
</dbReference>
<comment type="caution">
    <text evidence="2">The sequence shown here is derived from an EMBL/GenBank/DDBJ whole genome shotgun (WGS) entry which is preliminary data.</text>
</comment>
<reference evidence="2" key="1">
    <citation type="submission" date="2019-11" db="EMBL/GenBank/DDBJ databases">
        <authorList>
            <person name="Liu Y."/>
            <person name="Hou J."/>
            <person name="Li T.-Q."/>
            <person name="Guan C.-H."/>
            <person name="Wu X."/>
            <person name="Wu H.-Z."/>
            <person name="Ling F."/>
            <person name="Zhang R."/>
            <person name="Shi X.-G."/>
            <person name="Ren J.-P."/>
            <person name="Chen E.-F."/>
            <person name="Sun J.-M."/>
        </authorList>
    </citation>
    <scope>NUCLEOTIDE SEQUENCE</scope>
    <source>
        <strain evidence="2">Adult_tree_wgs_1</strain>
        <tissue evidence="2">Leaves</tissue>
    </source>
</reference>
<feature type="domain" description="F-box" evidence="1">
    <location>
        <begin position="48"/>
        <end position="96"/>
    </location>
</feature>
<dbReference type="OrthoDB" id="1534647at2759"/>
<dbReference type="InterPro" id="IPR053772">
    <property type="entry name" value="At1g61320/At1g61330-like"/>
</dbReference>
<accession>A0A834GTQ3</accession>
<sequence>MVDSLLLRFWFGFGFHLIEFTNSVLPEAYLLPIGMPDRPTSSKTMSDRDRISGLPDPIVHHIMSFLPSDDVARAGSLSKTWQSLGSTNPNLDFDQTAFQRTLPETLSAVEKLDLFLTSLNRPLQRLEERSMNVHKLKLRAIVRDPRLFELAVQRALKSNAQEIELDYYDLDNRYYKMPQCLYSAKPVKRMKLTGFEAGIVDLLSGCPSIEELDLVWCNSSEDVKFSSDKLLKFHVELQVCGGLKSIELDACNLQSFSYYGYSIDYNAVRAASSVTRRTCTINLSTCTFLRSLSLKNAKVSDRWLERHISALAHLEDLSLVRCGGLASVRIFHEKLKRLHLISCVKVEEAEIDCPKLRRFVFEGGLPRFGFLNSSGSLVATLTVQKGTTIWWFRQFRRLLGLFDHCKTLEIICDSYEELVFPEEARESFLPPLHDLKHLKINCRSSTVDYTELVDNLLWLSPHLEIMFLNSKVENHCLKFQYKKISEEKGEEDLLYCCRAYPKECWRHCLEKVIIDNLDGSANGNDNRKNLLNFFCENAKGLESIQDKSRTFKVAEGKFLNNQ</sequence>
<name>A0A834GTQ3_RHOSS</name>
<dbReference type="EMBL" id="WJXA01000006">
    <property type="protein sequence ID" value="KAF7140811.1"/>
    <property type="molecule type" value="Genomic_DNA"/>
</dbReference>
<dbReference type="PANTHER" id="PTHR34145:SF28">
    <property type="entry name" value="F-BOX DOMAIN-CONTAINING PROTEIN"/>
    <property type="match status" value="1"/>
</dbReference>
<dbReference type="InterPro" id="IPR055357">
    <property type="entry name" value="LRR_At1g61320_AtMIF1"/>
</dbReference>
<dbReference type="SUPFAM" id="SSF52047">
    <property type="entry name" value="RNI-like"/>
    <property type="match status" value="1"/>
</dbReference>
<protein>
    <recommendedName>
        <fullName evidence="1">F-box domain-containing protein</fullName>
    </recommendedName>
</protein>
<dbReference type="InterPro" id="IPR032675">
    <property type="entry name" value="LRR_dom_sf"/>
</dbReference>
<dbReference type="PROSITE" id="PS50181">
    <property type="entry name" value="FBOX"/>
    <property type="match status" value="1"/>
</dbReference>